<reference evidence="3 4" key="1">
    <citation type="journal article" date="2016" name="Nat. Commun.">
        <title>Extremotolerant tardigrade genome and improved radiotolerance of human cultured cells by tardigrade-unique protein.</title>
        <authorList>
            <person name="Hashimoto T."/>
            <person name="Horikawa D.D."/>
            <person name="Saito Y."/>
            <person name="Kuwahara H."/>
            <person name="Kozuka-Hata H."/>
            <person name="Shin-I T."/>
            <person name="Minakuchi Y."/>
            <person name="Ohishi K."/>
            <person name="Motoyama A."/>
            <person name="Aizu T."/>
            <person name="Enomoto A."/>
            <person name="Kondo K."/>
            <person name="Tanaka S."/>
            <person name="Hara Y."/>
            <person name="Koshikawa S."/>
            <person name="Sagara H."/>
            <person name="Miura T."/>
            <person name="Yokobori S."/>
            <person name="Miyagawa K."/>
            <person name="Suzuki Y."/>
            <person name="Kubo T."/>
            <person name="Oyama M."/>
            <person name="Kohara Y."/>
            <person name="Fujiyama A."/>
            <person name="Arakawa K."/>
            <person name="Katayama T."/>
            <person name="Toyoda A."/>
            <person name="Kunieda T."/>
        </authorList>
    </citation>
    <scope>NUCLEOTIDE SEQUENCE [LARGE SCALE GENOMIC DNA]</scope>
    <source>
        <strain evidence="3 4">YOKOZUNA-1</strain>
    </source>
</reference>
<dbReference type="Proteomes" id="UP000186922">
    <property type="component" value="Unassembled WGS sequence"/>
</dbReference>
<feature type="region of interest" description="Disordered" evidence="2">
    <location>
        <begin position="129"/>
        <end position="151"/>
    </location>
</feature>
<name>A0A1D1VGV2_RAMVA</name>
<keyword evidence="4" id="KW-1185">Reference proteome</keyword>
<sequence length="208" mass="24270">MAFFPESKSHSHIHLHGEEDLNDQRIAFVEYQIEVKHLRKENQKLREALTEERTNRKDFEEKFLEDNSHRVRQMERHLSAERAKWKERTYQAARQSDVLAKQLSLAKRELDSLRVQVRKLQAENTVYKRNLSAPQRQPSPSPYAYTARNPPMNSSIPSTYHHSTCRKHTDITETIFTRAPAPVAQGDFTDEQCSTVVSEEFTKSDCTA</sequence>
<comment type="caution">
    <text evidence="3">The sequence shown here is derived from an EMBL/GenBank/DDBJ whole genome shotgun (WGS) entry which is preliminary data.</text>
</comment>
<dbReference type="AlphaFoldDB" id="A0A1D1VGV2"/>
<evidence type="ECO:0000313" key="3">
    <source>
        <dbReference type="EMBL" id="GAV00016.1"/>
    </source>
</evidence>
<accession>A0A1D1VGV2</accession>
<organism evidence="3 4">
    <name type="scientific">Ramazzottius varieornatus</name>
    <name type="common">Water bear</name>
    <name type="synonym">Tardigrade</name>
    <dbReference type="NCBI Taxonomy" id="947166"/>
    <lineage>
        <taxon>Eukaryota</taxon>
        <taxon>Metazoa</taxon>
        <taxon>Ecdysozoa</taxon>
        <taxon>Tardigrada</taxon>
        <taxon>Eutardigrada</taxon>
        <taxon>Parachela</taxon>
        <taxon>Hypsibioidea</taxon>
        <taxon>Ramazzottiidae</taxon>
        <taxon>Ramazzottius</taxon>
    </lineage>
</organism>
<dbReference type="EMBL" id="BDGG01000005">
    <property type="protein sequence ID" value="GAV00016.1"/>
    <property type="molecule type" value="Genomic_DNA"/>
</dbReference>
<feature type="coiled-coil region" evidence="1">
    <location>
        <begin position="28"/>
        <end position="62"/>
    </location>
</feature>
<protein>
    <submittedName>
        <fullName evidence="3">Uncharacterized protein</fullName>
    </submittedName>
</protein>
<proteinExistence type="predicted"/>
<gene>
    <name evidence="3" type="primary">RvY_10930-1</name>
    <name evidence="3" type="synonym">RvY_10930.1</name>
    <name evidence="3" type="ORF">RvY_10930</name>
</gene>
<evidence type="ECO:0000256" key="2">
    <source>
        <dbReference type="SAM" id="MobiDB-lite"/>
    </source>
</evidence>
<evidence type="ECO:0000256" key="1">
    <source>
        <dbReference type="SAM" id="Coils"/>
    </source>
</evidence>
<evidence type="ECO:0000313" key="4">
    <source>
        <dbReference type="Proteomes" id="UP000186922"/>
    </source>
</evidence>
<keyword evidence="1" id="KW-0175">Coiled coil</keyword>